<dbReference type="FunFam" id="3.20.20.210:FF:000004">
    <property type="entry name" value="Uroporphyrinogen decarboxylase"/>
    <property type="match status" value="1"/>
</dbReference>
<gene>
    <name evidence="18" type="primary">HEM12</name>
    <name evidence="18" type="ORF">DL546_000322</name>
</gene>
<dbReference type="EC" id="4.1.1.37" evidence="4 14"/>
<evidence type="ECO:0000256" key="2">
    <source>
        <dbReference type="ARBA" id="ARBA00004804"/>
    </source>
</evidence>
<evidence type="ECO:0000256" key="15">
    <source>
        <dbReference type="RuleBase" id="RU004169"/>
    </source>
</evidence>
<evidence type="ECO:0000256" key="11">
    <source>
        <dbReference type="ARBA" id="ARBA00048033"/>
    </source>
</evidence>
<dbReference type="GO" id="GO:0006782">
    <property type="term" value="P:protoporphyrinogen IX biosynthetic process"/>
    <property type="evidence" value="ECO:0007669"/>
    <property type="project" value="UniProtKB-UniPathway"/>
</dbReference>
<comment type="function">
    <text evidence="13">Catalyzes the sequential decarboxylation of four acetate groups of uroporphyrinogen-III (octacarboxyporphyrin) to yield coproporphyrinogen-III (tetracarboxyporphyrin) with the formation of intermediate hepta-, hexa- and penta-carboxylate porphyrinogens in the heme biosynthesis pathway. Acts on a number of porphyrinogens, but only coproporphyrinogen III can ultimately be converted to heme.</text>
</comment>
<dbReference type="AlphaFoldDB" id="A0A420Y452"/>
<dbReference type="InterPro" id="IPR000257">
    <property type="entry name" value="Uroporphyrinogen_deCOase"/>
</dbReference>
<evidence type="ECO:0000313" key="19">
    <source>
        <dbReference type="Proteomes" id="UP000275385"/>
    </source>
</evidence>
<feature type="domain" description="Uroporphyrinogen decarboxylase (URO-D)" evidence="16">
    <location>
        <begin position="83"/>
        <end position="92"/>
    </location>
</feature>
<dbReference type="STRING" id="177199.A0A420Y452"/>
<evidence type="ECO:0000256" key="14">
    <source>
        <dbReference type="RuleBase" id="RU000554"/>
    </source>
</evidence>
<dbReference type="PROSITE" id="PS00907">
    <property type="entry name" value="UROD_2"/>
    <property type="match status" value="1"/>
</dbReference>
<comment type="subcellular location">
    <subcellularLocation>
        <location evidence="1">Cytoplasm</location>
    </subcellularLocation>
</comment>
<keyword evidence="7 14" id="KW-0210">Decarboxylase</keyword>
<dbReference type="OrthoDB" id="339900at2759"/>
<dbReference type="GO" id="GO:0005829">
    <property type="term" value="C:cytosol"/>
    <property type="evidence" value="ECO:0007669"/>
    <property type="project" value="TreeGrafter"/>
</dbReference>
<comment type="similarity">
    <text evidence="3 15">Belongs to the uroporphyrinogen decarboxylase family.</text>
</comment>
<dbReference type="PANTHER" id="PTHR21091:SF169">
    <property type="entry name" value="UROPORPHYRINOGEN DECARBOXYLASE"/>
    <property type="match status" value="1"/>
</dbReference>
<dbReference type="InterPro" id="IPR038071">
    <property type="entry name" value="UROD/MetE-like_sf"/>
</dbReference>
<evidence type="ECO:0000256" key="7">
    <source>
        <dbReference type="ARBA" id="ARBA00022793"/>
    </source>
</evidence>
<evidence type="ECO:0000256" key="1">
    <source>
        <dbReference type="ARBA" id="ARBA00004496"/>
    </source>
</evidence>
<evidence type="ECO:0000256" key="10">
    <source>
        <dbReference type="ARBA" id="ARBA00023244"/>
    </source>
</evidence>
<dbReference type="Pfam" id="PF01208">
    <property type="entry name" value="URO-D"/>
    <property type="match status" value="1"/>
</dbReference>
<reference evidence="18 19" key="1">
    <citation type="submission" date="2018-08" db="EMBL/GenBank/DDBJ databases">
        <title>Draft genome of the lignicolous fungus Coniochaeta pulveracea.</title>
        <authorList>
            <person name="Borstlap C.J."/>
            <person name="De Witt R.N."/>
            <person name="Botha A."/>
            <person name="Volschenk H."/>
        </authorList>
    </citation>
    <scope>NUCLEOTIDE SEQUENCE [LARGE SCALE GENOMIC DNA]</scope>
    <source>
        <strain evidence="18 19">CAB683</strain>
    </source>
</reference>
<comment type="pathway">
    <text evidence="2 14">Porphyrin-containing compound metabolism; protoporphyrin-IX biosynthesis; coproporphyrinogen-III from 5-aminolevulinate: step 4/4.</text>
</comment>
<comment type="catalytic activity">
    <reaction evidence="11 14">
        <text>uroporphyrinogen III + 4 H(+) = coproporphyrinogen III + 4 CO2</text>
        <dbReference type="Rhea" id="RHEA:19865"/>
        <dbReference type="ChEBI" id="CHEBI:15378"/>
        <dbReference type="ChEBI" id="CHEBI:16526"/>
        <dbReference type="ChEBI" id="CHEBI:57308"/>
        <dbReference type="ChEBI" id="CHEBI:57309"/>
        <dbReference type="EC" id="4.1.1.37"/>
    </reaction>
</comment>
<evidence type="ECO:0000256" key="9">
    <source>
        <dbReference type="ARBA" id="ARBA00023239"/>
    </source>
</evidence>
<evidence type="ECO:0000313" key="18">
    <source>
        <dbReference type="EMBL" id="RKU42637.1"/>
    </source>
</evidence>
<dbReference type="Proteomes" id="UP000275385">
    <property type="component" value="Unassembled WGS sequence"/>
</dbReference>
<evidence type="ECO:0000256" key="12">
    <source>
        <dbReference type="ARBA" id="ARBA00052550"/>
    </source>
</evidence>
<evidence type="ECO:0000259" key="17">
    <source>
        <dbReference type="PROSITE" id="PS00907"/>
    </source>
</evidence>
<evidence type="ECO:0000256" key="5">
    <source>
        <dbReference type="ARBA" id="ARBA00014308"/>
    </source>
</evidence>
<keyword evidence="6" id="KW-0963">Cytoplasm</keyword>
<accession>A0A420Y452</accession>
<dbReference type="PROSITE" id="PS00906">
    <property type="entry name" value="UROD_1"/>
    <property type="match status" value="1"/>
</dbReference>
<sequence>MMMHQRPANRPKFRANIRLKGIGSGVHLMTSVLSVKSNQAWMNLQINLTIDAESLAAMEHNFAPLKNDLLLRAARGEKVERPPIWVMRQAGRYLPEYHEAKGGRDFFECCRSPEIASTLTLQPVERYAGLIDAAIIFSDILVIPQAMGMTVEMVDKKGPHFPNPLRSPTDGQYKEVLERHCDVAKELDYVYQAITLTRQKLDGRVPLFGFTGAPWTLFCYMTEGGGTKLFKESKTWIYKYPEETKALLQKIAELCVEYLALQVKAGAQIVQVFDSWAGELSPAAFKKFAEPYLAHIAQNLPKRLKELGLEQVPMVCFPKGAWYSLDSVANLGYNVIGMDWLHDPAEAVKIIGDRPIVLQGNADPGVLYGSHAAITEAVQNMVDGFGWHQRKQGWICNLGHGITPFVNPDDLKFFFEEVHRLTK</sequence>
<dbReference type="EMBL" id="QVQW01000053">
    <property type="protein sequence ID" value="RKU42637.1"/>
    <property type="molecule type" value="Genomic_DNA"/>
</dbReference>
<feature type="domain" description="Uroporphyrinogen decarboxylase (URO-D)" evidence="17">
    <location>
        <begin position="208"/>
        <end position="224"/>
    </location>
</feature>
<keyword evidence="10 14" id="KW-0627">Porphyrin biosynthesis</keyword>
<evidence type="ECO:0000256" key="3">
    <source>
        <dbReference type="ARBA" id="ARBA00009935"/>
    </source>
</evidence>
<evidence type="ECO:0000259" key="16">
    <source>
        <dbReference type="PROSITE" id="PS00906"/>
    </source>
</evidence>
<proteinExistence type="inferred from homology"/>
<evidence type="ECO:0000256" key="8">
    <source>
        <dbReference type="ARBA" id="ARBA00023133"/>
    </source>
</evidence>
<dbReference type="PANTHER" id="PTHR21091">
    <property type="entry name" value="METHYLTETRAHYDROFOLATE:HOMOCYSTEINE METHYLTRANSFERASE RELATED"/>
    <property type="match status" value="1"/>
</dbReference>
<evidence type="ECO:0000256" key="6">
    <source>
        <dbReference type="ARBA" id="ARBA00022490"/>
    </source>
</evidence>
<dbReference type="HAMAP" id="MF_00218">
    <property type="entry name" value="URO_D"/>
    <property type="match status" value="1"/>
</dbReference>
<dbReference type="SUPFAM" id="SSF51726">
    <property type="entry name" value="UROD/MetE-like"/>
    <property type="match status" value="1"/>
</dbReference>
<keyword evidence="19" id="KW-1185">Reference proteome</keyword>
<dbReference type="CDD" id="cd00717">
    <property type="entry name" value="URO-D"/>
    <property type="match status" value="1"/>
</dbReference>
<dbReference type="NCBIfam" id="TIGR01464">
    <property type="entry name" value="hemE"/>
    <property type="match status" value="1"/>
</dbReference>
<name>A0A420Y452_9PEZI</name>
<dbReference type="Gene3D" id="3.20.20.210">
    <property type="match status" value="1"/>
</dbReference>
<protein>
    <recommendedName>
        <fullName evidence="5 14">Uroporphyrinogen decarboxylase</fullName>
        <ecNumber evidence="4 14">4.1.1.37</ecNumber>
    </recommendedName>
</protein>
<organism evidence="18 19">
    <name type="scientific">Coniochaeta pulveracea</name>
    <dbReference type="NCBI Taxonomy" id="177199"/>
    <lineage>
        <taxon>Eukaryota</taxon>
        <taxon>Fungi</taxon>
        <taxon>Dikarya</taxon>
        <taxon>Ascomycota</taxon>
        <taxon>Pezizomycotina</taxon>
        <taxon>Sordariomycetes</taxon>
        <taxon>Sordariomycetidae</taxon>
        <taxon>Coniochaetales</taxon>
        <taxon>Coniochaetaceae</taxon>
        <taxon>Coniochaeta</taxon>
    </lineage>
</organism>
<evidence type="ECO:0000256" key="13">
    <source>
        <dbReference type="ARBA" id="ARBA00058098"/>
    </source>
</evidence>
<comment type="catalytic activity">
    <reaction evidence="12">
        <text>uroporphyrinogen I + 4 H(+) = coproporphyrinogen I + 4 CO2</text>
        <dbReference type="Rhea" id="RHEA:31239"/>
        <dbReference type="ChEBI" id="CHEBI:15378"/>
        <dbReference type="ChEBI" id="CHEBI:16526"/>
        <dbReference type="ChEBI" id="CHEBI:62626"/>
        <dbReference type="ChEBI" id="CHEBI:62631"/>
    </reaction>
</comment>
<evidence type="ECO:0000256" key="4">
    <source>
        <dbReference type="ARBA" id="ARBA00012288"/>
    </source>
</evidence>
<keyword evidence="9 14" id="KW-0456">Lyase</keyword>
<dbReference type="GO" id="GO:0004853">
    <property type="term" value="F:uroporphyrinogen decarboxylase activity"/>
    <property type="evidence" value="ECO:0007669"/>
    <property type="project" value="UniProtKB-EC"/>
</dbReference>
<comment type="caution">
    <text evidence="18">The sequence shown here is derived from an EMBL/GenBank/DDBJ whole genome shotgun (WGS) entry which is preliminary data.</text>
</comment>
<dbReference type="InterPro" id="IPR006361">
    <property type="entry name" value="Uroporphyrinogen_deCO2ase_HemE"/>
</dbReference>
<keyword evidence="8" id="KW-0350">Heme biosynthesis</keyword>
<dbReference type="UniPathway" id="UPA00251">
    <property type="reaction ID" value="UER00321"/>
</dbReference>